<name>A2FKX8_TRIV3</name>
<dbReference type="InterPro" id="IPR036770">
    <property type="entry name" value="Ankyrin_rpt-contain_sf"/>
</dbReference>
<dbReference type="KEGG" id="tva:4752166"/>
<dbReference type="PANTHER" id="PTHR24182">
    <property type="entry name" value="ANKYRIN REPEAT AND SOCS BOX CONTAINING 4"/>
    <property type="match status" value="1"/>
</dbReference>
<organism evidence="3 4">
    <name type="scientific">Trichomonas vaginalis (strain ATCC PRA-98 / G3)</name>
    <dbReference type="NCBI Taxonomy" id="412133"/>
    <lineage>
        <taxon>Eukaryota</taxon>
        <taxon>Metamonada</taxon>
        <taxon>Parabasalia</taxon>
        <taxon>Trichomonadida</taxon>
        <taxon>Trichomonadidae</taxon>
        <taxon>Trichomonas</taxon>
    </lineage>
</organism>
<dbReference type="eggNOG" id="KOG4412">
    <property type="taxonomic scope" value="Eukaryota"/>
</dbReference>
<dbReference type="Proteomes" id="UP000001542">
    <property type="component" value="Unassembled WGS sequence"/>
</dbReference>
<dbReference type="Pfam" id="PF11929">
    <property type="entry name" value="DUF3447"/>
    <property type="match status" value="1"/>
</dbReference>
<dbReference type="AlphaFoldDB" id="A2FKX8"/>
<dbReference type="Gene3D" id="1.25.40.20">
    <property type="entry name" value="Ankyrin repeat-containing domain"/>
    <property type="match status" value="1"/>
</dbReference>
<dbReference type="InterPro" id="IPR020683">
    <property type="entry name" value="DUF3447"/>
</dbReference>
<dbReference type="VEuPathDB" id="TrichDB:TVAGG3_0198050"/>
<keyword evidence="4" id="KW-1185">Reference proteome</keyword>
<feature type="repeat" description="ANK" evidence="1">
    <location>
        <begin position="332"/>
        <end position="364"/>
    </location>
</feature>
<gene>
    <name evidence="3" type="ORF">TVAG_031320</name>
</gene>
<dbReference type="EMBL" id="DS113858">
    <property type="protein sequence ID" value="EAX94432.1"/>
    <property type="molecule type" value="Genomic_DNA"/>
</dbReference>
<dbReference type="InParanoid" id="A2FKX8"/>
<proteinExistence type="predicted"/>
<dbReference type="InterPro" id="IPR002110">
    <property type="entry name" value="Ankyrin_rpt"/>
</dbReference>
<dbReference type="STRING" id="5722.A2FKX8"/>
<dbReference type="RefSeq" id="XP_001307362.1">
    <property type="nucleotide sequence ID" value="XM_001307361.1"/>
</dbReference>
<dbReference type="PROSITE" id="PS50297">
    <property type="entry name" value="ANK_REP_REGION"/>
    <property type="match status" value="2"/>
</dbReference>
<reference evidence="3" key="2">
    <citation type="journal article" date="2007" name="Science">
        <title>Draft genome sequence of the sexually transmitted pathogen Trichomonas vaginalis.</title>
        <authorList>
            <person name="Carlton J.M."/>
            <person name="Hirt R.P."/>
            <person name="Silva J.C."/>
            <person name="Delcher A.L."/>
            <person name="Schatz M."/>
            <person name="Zhao Q."/>
            <person name="Wortman J.R."/>
            <person name="Bidwell S.L."/>
            <person name="Alsmark U.C.M."/>
            <person name="Besteiro S."/>
            <person name="Sicheritz-Ponten T."/>
            <person name="Noel C.J."/>
            <person name="Dacks J.B."/>
            <person name="Foster P.G."/>
            <person name="Simillion C."/>
            <person name="Van de Peer Y."/>
            <person name="Miranda-Saavedra D."/>
            <person name="Barton G.J."/>
            <person name="Westrop G.D."/>
            <person name="Mueller S."/>
            <person name="Dessi D."/>
            <person name="Fiori P.L."/>
            <person name="Ren Q."/>
            <person name="Paulsen I."/>
            <person name="Zhang H."/>
            <person name="Bastida-Corcuera F.D."/>
            <person name="Simoes-Barbosa A."/>
            <person name="Brown M.T."/>
            <person name="Hayes R.D."/>
            <person name="Mukherjee M."/>
            <person name="Okumura C.Y."/>
            <person name="Schneider R."/>
            <person name="Smith A.J."/>
            <person name="Vanacova S."/>
            <person name="Villalvazo M."/>
            <person name="Haas B.J."/>
            <person name="Pertea M."/>
            <person name="Feldblyum T.V."/>
            <person name="Utterback T.R."/>
            <person name="Shu C.L."/>
            <person name="Osoegawa K."/>
            <person name="de Jong P.J."/>
            <person name="Hrdy I."/>
            <person name="Horvathova L."/>
            <person name="Zubacova Z."/>
            <person name="Dolezal P."/>
            <person name="Malik S.B."/>
            <person name="Logsdon J.M. Jr."/>
            <person name="Henze K."/>
            <person name="Gupta A."/>
            <person name="Wang C.C."/>
            <person name="Dunne R.L."/>
            <person name="Upcroft J.A."/>
            <person name="Upcroft P."/>
            <person name="White O."/>
            <person name="Salzberg S.L."/>
            <person name="Tang P."/>
            <person name="Chiu C.-H."/>
            <person name="Lee Y.-S."/>
            <person name="Embley T.M."/>
            <person name="Coombs G.H."/>
            <person name="Mottram J.C."/>
            <person name="Tachezy J."/>
            <person name="Fraser-Liggett C.M."/>
            <person name="Johnson P.J."/>
        </authorList>
    </citation>
    <scope>NUCLEOTIDE SEQUENCE [LARGE SCALE GENOMIC DNA]</scope>
    <source>
        <strain evidence="3">G3</strain>
    </source>
</reference>
<accession>A2FKX8</accession>
<keyword evidence="1" id="KW-0040">ANK repeat</keyword>
<dbReference type="SMR" id="A2FKX8"/>
<feature type="domain" description="DUF3447" evidence="2">
    <location>
        <begin position="187"/>
        <end position="257"/>
    </location>
</feature>
<dbReference type="PROSITE" id="PS50088">
    <property type="entry name" value="ANK_REPEAT"/>
    <property type="match status" value="2"/>
</dbReference>
<dbReference type="Pfam" id="PF12796">
    <property type="entry name" value="Ank_2"/>
    <property type="match status" value="1"/>
</dbReference>
<evidence type="ECO:0000256" key="1">
    <source>
        <dbReference type="PROSITE-ProRule" id="PRU00023"/>
    </source>
</evidence>
<dbReference type="SUPFAM" id="SSF48403">
    <property type="entry name" value="Ankyrin repeat"/>
    <property type="match status" value="1"/>
</dbReference>
<feature type="repeat" description="ANK" evidence="1">
    <location>
        <begin position="299"/>
        <end position="331"/>
    </location>
</feature>
<reference evidence="3" key="1">
    <citation type="submission" date="2006-10" db="EMBL/GenBank/DDBJ databases">
        <authorList>
            <person name="Amadeo P."/>
            <person name="Zhao Q."/>
            <person name="Wortman J."/>
            <person name="Fraser-Liggett C."/>
            <person name="Carlton J."/>
        </authorList>
    </citation>
    <scope>NUCLEOTIDE SEQUENCE</scope>
    <source>
        <strain evidence="3">G3</strain>
    </source>
</reference>
<dbReference type="SMART" id="SM00248">
    <property type="entry name" value="ANK"/>
    <property type="match status" value="5"/>
</dbReference>
<sequence length="428" mass="49347">MDENFSPQIINQTFPDYIRFINELYHLTADTVSTAFNSLKFCVDKYQIPLHTIARMIDQACELHHPNFISYVSLLEQFHENYNFDFNIYRFQFGKLCEYLRSKYGIVYVHMENDQENSQDGVQFVFDIHEEQIINFIVHDDFQSLQKLVDDKSIDIHQEINGKNLLGWSALYGSLACFKFFHCNGIEVQQNTLESAFIGGDFEIIQICEQIVNPTKRCIENAVKAHNNEGVYYLMEKYNLSYSFRTAAYAFNFELFCHKIFISGKRDNAIAFSVFFGVKDFVEYLINSGANISGVSGPKKKSALHYAAELDFKDIASFLISKNADINMKDKTSMNPLMLSALNDSYKVAQFLIENGAKTDAVDHSGRTALQWCAWMNSPGVARLLLEKNVDTSVFWKNSMNLMDIAQLTKANDFIKVFEEFQSKHKKQ</sequence>
<protein>
    <recommendedName>
        <fullName evidence="2">DUF3447 domain-containing protein</fullName>
    </recommendedName>
</protein>
<dbReference type="VEuPathDB" id="TrichDB:TVAG_031320"/>
<dbReference type="PANTHER" id="PTHR24182:SF13">
    <property type="entry name" value="LD18443P"/>
    <property type="match status" value="1"/>
</dbReference>
<evidence type="ECO:0000259" key="2">
    <source>
        <dbReference type="Pfam" id="PF11929"/>
    </source>
</evidence>
<evidence type="ECO:0000313" key="3">
    <source>
        <dbReference type="EMBL" id="EAX94432.1"/>
    </source>
</evidence>
<evidence type="ECO:0000313" key="4">
    <source>
        <dbReference type="Proteomes" id="UP000001542"/>
    </source>
</evidence>